<dbReference type="InterPro" id="IPR036378">
    <property type="entry name" value="FAS1_dom_sf"/>
</dbReference>
<evidence type="ECO:0000256" key="1">
    <source>
        <dbReference type="ARBA" id="ARBA00004609"/>
    </source>
</evidence>
<evidence type="ECO:0000313" key="16">
    <source>
        <dbReference type="EMBL" id="KAK8913840.1"/>
    </source>
</evidence>
<dbReference type="PANTHER" id="PTHR32382">
    <property type="entry name" value="FASCICLIN-LIKE ARABINOGALACTAN PROTEIN"/>
    <property type="match status" value="1"/>
</dbReference>
<keyword evidence="10" id="KW-0449">Lipoprotein</keyword>
<evidence type="ECO:0000256" key="11">
    <source>
        <dbReference type="ARBA" id="ARBA00024686"/>
    </source>
</evidence>
<comment type="subcellular location">
    <subcellularLocation>
        <location evidence="1">Cell membrane</location>
        <topology evidence="1">Lipid-anchor</topology>
        <topology evidence="1">GPI-anchor</topology>
    </subcellularLocation>
</comment>
<proteinExistence type="inferred from homology"/>
<dbReference type="GO" id="GO:0098552">
    <property type="term" value="C:side of membrane"/>
    <property type="evidence" value="ECO:0007669"/>
    <property type="project" value="UniProtKB-KW"/>
</dbReference>
<keyword evidence="17" id="KW-1185">Reference proteome</keyword>
<evidence type="ECO:0000256" key="2">
    <source>
        <dbReference type="ARBA" id="ARBA00007843"/>
    </source>
</evidence>
<keyword evidence="5 14" id="KW-0732">Signal</keyword>
<keyword evidence="13" id="KW-0812">Transmembrane</keyword>
<accession>A0AAP0ASS1</accession>
<keyword evidence="9" id="KW-0325">Glycoprotein</keyword>
<protein>
    <submittedName>
        <fullName evidence="16">Fasciclin-like arabinogalactan protein 2</fullName>
    </submittedName>
</protein>
<keyword evidence="4" id="KW-0336">GPI-anchor</keyword>
<comment type="similarity">
    <text evidence="2">Belongs to the fasciclin-like AGP family.</text>
</comment>
<dbReference type="GO" id="GO:0005886">
    <property type="term" value="C:plasma membrane"/>
    <property type="evidence" value="ECO:0007669"/>
    <property type="project" value="UniProtKB-SubCell"/>
</dbReference>
<dbReference type="FunFam" id="2.30.180.10:FF:000010">
    <property type="entry name" value="Fasciclin-like arabinogalactan protein 2"/>
    <property type="match status" value="1"/>
</dbReference>
<evidence type="ECO:0000256" key="7">
    <source>
        <dbReference type="ARBA" id="ARBA00022974"/>
    </source>
</evidence>
<dbReference type="InterPro" id="IPR033254">
    <property type="entry name" value="Plant_FLA"/>
</dbReference>
<evidence type="ECO:0000256" key="13">
    <source>
        <dbReference type="SAM" id="Phobius"/>
    </source>
</evidence>
<dbReference type="PROSITE" id="PS50213">
    <property type="entry name" value="FAS1"/>
    <property type="match status" value="2"/>
</dbReference>
<evidence type="ECO:0000256" key="8">
    <source>
        <dbReference type="ARBA" id="ARBA00023136"/>
    </source>
</evidence>
<evidence type="ECO:0000259" key="15">
    <source>
        <dbReference type="PROSITE" id="PS50213"/>
    </source>
</evidence>
<dbReference type="PANTHER" id="PTHR32382:SF4">
    <property type="entry name" value="FASCICLIN-LIKE ARABINOGALACTAN PROTEIN 1"/>
    <property type="match status" value="1"/>
</dbReference>
<evidence type="ECO:0000256" key="10">
    <source>
        <dbReference type="ARBA" id="ARBA00023288"/>
    </source>
</evidence>
<dbReference type="FunFam" id="2.30.180.10:FF:000008">
    <property type="entry name" value="Fasciclin-like arabinogalactan protein 10"/>
    <property type="match status" value="1"/>
</dbReference>
<feature type="transmembrane region" description="Helical" evidence="13">
    <location>
        <begin position="391"/>
        <end position="412"/>
    </location>
</feature>
<comment type="function">
    <text evidence="11">May be a cell surface adhesion protein.</text>
</comment>
<dbReference type="Gene3D" id="2.30.180.10">
    <property type="entry name" value="FAS1 domain"/>
    <property type="match status" value="2"/>
</dbReference>
<keyword evidence="3" id="KW-1003">Cell membrane</keyword>
<evidence type="ECO:0000256" key="3">
    <source>
        <dbReference type="ARBA" id="ARBA00022475"/>
    </source>
</evidence>
<dbReference type="EMBL" id="JBBWWQ010000021">
    <property type="protein sequence ID" value="KAK8913840.1"/>
    <property type="molecule type" value="Genomic_DNA"/>
</dbReference>
<comment type="caution">
    <text evidence="16">The sequence shown here is derived from an EMBL/GenBank/DDBJ whole genome shotgun (WGS) entry which is preliminary data.</text>
</comment>
<keyword evidence="13" id="KW-1133">Transmembrane helix</keyword>
<evidence type="ECO:0000256" key="9">
    <source>
        <dbReference type="ARBA" id="ARBA00023180"/>
    </source>
</evidence>
<organism evidence="16 17">
    <name type="scientific">Platanthera zijinensis</name>
    <dbReference type="NCBI Taxonomy" id="2320716"/>
    <lineage>
        <taxon>Eukaryota</taxon>
        <taxon>Viridiplantae</taxon>
        <taxon>Streptophyta</taxon>
        <taxon>Embryophyta</taxon>
        <taxon>Tracheophyta</taxon>
        <taxon>Spermatophyta</taxon>
        <taxon>Magnoliopsida</taxon>
        <taxon>Liliopsida</taxon>
        <taxon>Asparagales</taxon>
        <taxon>Orchidaceae</taxon>
        <taxon>Orchidoideae</taxon>
        <taxon>Orchideae</taxon>
        <taxon>Orchidinae</taxon>
        <taxon>Platanthera</taxon>
    </lineage>
</organism>
<keyword evidence="6" id="KW-0677">Repeat</keyword>
<sequence>MANPANLPFLPPLLFLLAAALPALIHAFNITSILATHPDFSTFNHYLTATRLASEINRRQTITVLAIDNSGMAPLLAKHLSLPTLRNVLSLHVLVDYYGAKKLHQITHGSALASSLFQATGAAPGTSGFVNITDHRGGLVSFAATNSDDSAIPSPSPSSFVKSIKEQPYNLSIIQISDPLSSPEAEAPASAPAPVNITDLMNRKGCALFSALLAADPDSSKIYADSADGGLTVFCPSDAAVKTFMPKYKNLTAAGKSSVLLYHGYPVYTSLQGLKSNNGVITTLATDRGASKNYNFTVQDDGENVTLETGVTTAAITSTLIDQDPVAVYGIDKVLEPRELFKPEEDAPAPAPAAHKKGKKATTEPPTPGDAPDEAPADQVADDNAAAGGKFGFAGAVAAAMAAAAAGVGALLTNQLIKMSF</sequence>
<dbReference type="Pfam" id="PF02469">
    <property type="entry name" value="Fasciclin"/>
    <property type="match status" value="2"/>
</dbReference>
<name>A0AAP0ASS1_9ASPA</name>
<evidence type="ECO:0000256" key="6">
    <source>
        <dbReference type="ARBA" id="ARBA00022737"/>
    </source>
</evidence>
<gene>
    <name evidence="16" type="primary">FLA2</name>
    <name evidence="16" type="ORF">KSP39_PZI023942</name>
</gene>
<feature type="signal peptide" evidence="14">
    <location>
        <begin position="1"/>
        <end position="27"/>
    </location>
</feature>
<evidence type="ECO:0000256" key="14">
    <source>
        <dbReference type="SAM" id="SignalP"/>
    </source>
</evidence>
<dbReference type="SMART" id="SM00554">
    <property type="entry name" value="FAS1"/>
    <property type="match status" value="2"/>
</dbReference>
<evidence type="ECO:0000256" key="4">
    <source>
        <dbReference type="ARBA" id="ARBA00022622"/>
    </source>
</evidence>
<feature type="domain" description="FAS1" evidence="15">
    <location>
        <begin position="193"/>
        <end position="335"/>
    </location>
</feature>
<keyword evidence="8 13" id="KW-0472">Membrane</keyword>
<feature type="region of interest" description="Disordered" evidence="12">
    <location>
        <begin position="342"/>
        <end position="383"/>
    </location>
</feature>
<evidence type="ECO:0000313" key="17">
    <source>
        <dbReference type="Proteomes" id="UP001418222"/>
    </source>
</evidence>
<dbReference type="InterPro" id="IPR000782">
    <property type="entry name" value="FAS1_domain"/>
</dbReference>
<feature type="chain" id="PRO_5042843975" evidence="14">
    <location>
        <begin position="28"/>
        <end position="421"/>
    </location>
</feature>
<reference evidence="16 17" key="1">
    <citation type="journal article" date="2022" name="Nat. Plants">
        <title>Genomes of leafy and leafless Platanthera orchids illuminate the evolution of mycoheterotrophy.</title>
        <authorList>
            <person name="Li M.H."/>
            <person name="Liu K.W."/>
            <person name="Li Z."/>
            <person name="Lu H.C."/>
            <person name="Ye Q.L."/>
            <person name="Zhang D."/>
            <person name="Wang J.Y."/>
            <person name="Li Y.F."/>
            <person name="Zhong Z.M."/>
            <person name="Liu X."/>
            <person name="Yu X."/>
            <person name="Liu D.K."/>
            <person name="Tu X.D."/>
            <person name="Liu B."/>
            <person name="Hao Y."/>
            <person name="Liao X.Y."/>
            <person name="Jiang Y.T."/>
            <person name="Sun W.H."/>
            <person name="Chen J."/>
            <person name="Chen Y.Q."/>
            <person name="Ai Y."/>
            <person name="Zhai J.W."/>
            <person name="Wu S.S."/>
            <person name="Zhou Z."/>
            <person name="Hsiao Y.Y."/>
            <person name="Wu W.L."/>
            <person name="Chen Y.Y."/>
            <person name="Lin Y.F."/>
            <person name="Hsu J.L."/>
            <person name="Li C.Y."/>
            <person name="Wang Z.W."/>
            <person name="Zhao X."/>
            <person name="Zhong W.Y."/>
            <person name="Ma X.K."/>
            <person name="Ma L."/>
            <person name="Huang J."/>
            <person name="Chen G.Z."/>
            <person name="Huang M.Z."/>
            <person name="Huang L."/>
            <person name="Peng D.H."/>
            <person name="Luo Y.B."/>
            <person name="Zou S.Q."/>
            <person name="Chen S.P."/>
            <person name="Lan S."/>
            <person name="Tsai W.C."/>
            <person name="Van de Peer Y."/>
            <person name="Liu Z.J."/>
        </authorList>
    </citation>
    <scope>NUCLEOTIDE SEQUENCE [LARGE SCALE GENOMIC DNA]</scope>
    <source>
        <strain evidence="16">Lor287</strain>
    </source>
</reference>
<evidence type="ECO:0000256" key="5">
    <source>
        <dbReference type="ARBA" id="ARBA00022729"/>
    </source>
</evidence>
<feature type="domain" description="FAS1" evidence="15">
    <location>
        <begin position="27"/>
        <end position="94"/>
    </location>
</feature>
<evidence type="ECO:0000256" key="12">
    <source>
        <dbReference type="SAM" id="MobiDB-lite"/>
    </source>
</evidence>
<dbReference type="Proteomes" id="UP001418222">
    <property type="component" value="Unassembled WGS sequence"/>
</dbReference>
<dbReference type="AlphaFoldDB" id="A0AAP0ASS1"/>
<dbReference type="SUPFAM" id="SSF82153">
    <property type="entry name" value="FAS1 domain"/>
    <property type="match status" value="2"/>
</dbReference>
<keyword evidence="7" id="KW-0654">Proteoglycan</keyword>